<evidence type="ECO:0000256" key="2">
    <source>
        <dbReference type="ARBA" id="ARBA00022692"/>
    </source>
</evidence>
<dbReference type="GO" id="GO:0016020">
    <property type="term" value="C:membrane"/>
    <property type="evidence" value="ECO:0007669"/>
    <property type="project" value="UniProtKB-SubCell"/>
</dbReference>
<feature type="region of interest" description="Disordered" evidence="6">
    <location>
        <begin position="157"/>
        <end position="185"/>
    </location>
</feature>
<dbReference type="PANTHER" id="PTHR31448:SF39">
    <property type="entry name" value="MYOSIN-BINDING PROTEIN 4-RELATED"/>
    <property type="match status" value="1"/>
</dbReference>
<dbReference type="EMBL" id="OX465085">
    <property type="protein sequence ID" value="CAI9300664.1"/>
    <property type="molecule type" value="Genomic_DNA"/>
</dbReference>
<evidence type="ECO:0000256" key="6">
    <source>
        <dbReference type="SAM" id="MobiDB-lite"/>
    </source>
</evidence>
<dbReference type="InterPro" id="IPR007656">
    <property type="entry name" value="GTD-bd"/>
</dbReference>
<feature type="compositionally biased region" description="Polar residues" evidence="6">
    <location>
        <begin position="1163"/>
        <end position="1173"/>
    </location>
</feature>
<feature type="region of interest" description="Disordered" evidence="6">
    <location>
        <begin position="1160"/>
        <end position="1231"/>
    </location>
</feature>
<reference evidence="9" key="1">
    <citation type="submission" date="2023-04" db="EMBL/GenBank/DDBJ databases">
        <authorList>
            <person name="Vijverberg K."/>
            <person name="Xiong W."/>
            <person name="Schranz E."/>
        </authorList>
    </citation>
    <scope>NUCLEOTIDE SEQUENCE</scope>
</reference>
<evidence type="ECO:0000256" key="1">
    <source>
        <dbReference type="ARBA" id="ARBA00004167"/>
    </source>
</evidence>
<evidence type="ECO:0000256" key="7">
    <source>
        <dbReference type="SAM" id="Phobius"/>
    </source>
</evidence>
<feature type="region of interest" description="Disordered" evidence="6">
    <location>
        <begin position="561"/>
        <end position="617"/>
    </location>
</feature>
<keyword evidence="3 7" id="KW-1133">Transmembrane helix</keyword>
<dbReference type="PANTHER" id="PTHR31448">
    <property type="entry name" value="MYOSIN-BINDING PROTEIN 2"/>
    <property type="match status" value="1"/>
</dbReference>
<evidence type="ECO:0000256" key="5">
    <source>
        <dbReference type="SAM" id="Coils"/>
    </source>
</evidence>
<feature type="region of interest" description="Disordered" evidence="6">
    <location>
        <begin position="876"/>
        <end position="899"/>
    </location>
</feature>
<feature type="compositionally biased region" description="Basic and acidic residues" evidence="6">
    <location>
        <begin position="1206"/>
        <end position="1216"/>
    </location>
</feature>
<dbReference type="GO" id="GO:0080115">
    <property type="term" value="F:myosin XI tail binding"/>
    <property type="evidence" value="ECO:0007669"/>
    <property type="project" value="UniProtKB-ARBA"/>
</dbReference>
<feature type="region of interest" description="Disordered" evidence="6">
    <location>
        <begin position="981"/>
        <end position="1007"/>
    </location>
</feature>
<evidence type="ECO:0000313" key="9">
    <source>
        <dbReference type="EMBL" id="CAI9300664.1"/>
    </source>
</evidence>
<feature type="region of interest" description="Disordered" evidence="6">
    <location>
        <begin position="921"/>
        <end position="951"/>
    </location>
</feature>
<feature type="region of interest" description="Disordered" evidence="6">
    <location>
        <begin position="665"/>
        <end position="711"/>
    </location>
</feature>
<proteinExistence type="predicted"/>
<feature type="compositionally biased region" description="Polar residues" evidence="6">
    <location>
        <begin position="665"/>
        <end position="676"/>
    </location>
</feature>
<feature type="transmembrane region" description="Helical" evidence="7">
    <location>
        <begin position="12"/>
        <end position="34"/>
    </location>
</feature>
<feature type="coiled-coil region" evidence="5">
    <location>
        <begin position="1267"/>
        <end position="1361"/>
    </location>
</feature>
<feature type="compositionally biased region" description="Polar residues" evidence="6">
    <location>
        <begin position="594"/>
        <end position="614"/>
    </location>
</feature>
<feature type="compositionally biased region" description="Polar residues" evidence="6">
    <location>
        <begin position="421"/>
        <end position="431"/>
    </location>
</feature>
<feature type="compositionally biased region" description="Basic residues" evidence="6">
    <location>
        <begin position="762"/>
        <end position="773"/>
    </location>
</feature>
<feature type="compositionally biased region" description="Polar residues" evidence="6">
    <location>
        <begin position="1182"/>
        <end position="1193"/>
    </location>
</feature>
<dbReference type="Pfam" id="PF04576">
    <property type="entry name" value="Zein-binding"/>
    <property type="match status" value="1"/>
</dbReference>
<keyword evidence="10" id="KW-1185">Reference proteome</keyword>
<keyword evidence="2 7" id="KW-0812">Transmembrane</keyword>
<feature type="compositionally biased region" description="Polar residues" evidence="6">
    <location>
        <begin position="879"/>
        <end position="892"/>
    </location>
</feature>
<feature type="domain" description="GTD-binding" evidence="8">
    <location>
        <begin position="1261"/>
        <end position="1359"/>
    </location>
</feature>
<feature type="compositionally biased region" description="Gly residues" evidence="6">
    <location>
        <begin position="1096"/>
        <end position="1105"/>
    </location>
</feature>
<feature type="region of interest" description="Disordered" evidence="6">
    <location>
        <begin position="1061"/>
        <end position="1107"/>
    </location>
</feature>
<keyword evidence="5" id="KW-0175">Coiled coil</keyword>
<feature type="coiled-coil region" evidence="5">
    <location>
        <begin position="1404"/>
        <end position="1431"/>
    </location>
</feature>
<feature type="region of interest" description="Disordered" evidence="6">
    <location>
        <begin position="382"/>
        <end position="434"/>
    </location>
</feature>
<evidence type="ECO:0000256" key="3">
    <source>
        <dbReference type="ARBA" id="ARBA00022989"/>
    </source>
</evidence>
<dbReference type="Proteomes" id="UP001177003">
    <property type="component" value="Chromosome 9"/>
</dbReference>
<gene>
    <name evidence="9" type="ORF">LSALG_LOCUS39283</name>
</gene>
<feature type="compositionally biased region" description="Polar residues" evidence="6">
    <location>
        <begin position="561"/>
        <end position="572"/>
    </location>
</feature>
<comment type="subcellular location">
    <subcellularLocation>
        <location evidence="1">Membrane</location>
        <topology evidence="1">Single-pass membrane protein</topology>
    </subcellularLocation>
</comment>
<feature type="compositionally biased region" description="Polar residues" evidence="6">
    <location>
        <begin position="695"/>
        <end position="706"/>
    </location>
</feature>
<evidence type="ECO:0000259" key="8">
    <source>
        <dbReference type="PROSITE" id="PS51775"/>
    </source>
</evidence>
<keyword evidence="4 7" id="KW-0472">Membrane</keyword>
<evidence type="ECO:0000313" key="10">
    <source>
        <dbReference type="Proteomes" id="UP001177003"/>
    </source>
</evidence>
<sequence>MAATKGLIDHLLLATCEWFLMFWVFIDAALAYSLTKFARYCDLQIPCLLCSRLDHFFDKEEPGSYFHLFCNRHQGDISYLIYCNLHNELVDIREICEDCLHSQSNLECYRFVVDKNLGCMGSSIRTCSCCKRQWKEKPSGQPMIDPHMVGSRGCNSNVTTKPPLPRVGPGPGPGPTRRVRSRHGDGVRRIRNKTKNRHHRKYSMSPGSYSDANITSESEFEPLFSDDDDGSLIMRGVTNGGDTRNKIFGRHSYSTPDFGSLLVESQLHEPSVRARSTSVTPNVARSLRRSEENNPYFKPKKYMNPSPSSSMDGCMASNSIGSQNQCRISSRHSYSACDLGSAILMEMQLNSLPRRSASVTPNSSGHGFGEFKWPKCQTQPASSHETVQNYLHKAKKSKKSSSSTNSMRRSGSYGHFDDSSISRNTDTQNRNKIPRRHSYSVFQLGCEILLNMPTDEPLTSNSSASFQQNGSFGYGFQDPNSNRRPVHSYSHSQELDSLNAMLFPIQRPNNAYGSMDDSFVSRTTGNQCYDRSTLPRRHSYSFFEIGCEILLNMPNDETLTNPPASITPNPMQFPNKRAKRAKKNPSPYLHKSEGPSSWDDSVISHNQNGNTNSNPRRHSYSAFELGCALLFELQKDESLKRPRRSASMTPTPQIVHGLGEQNKTKFQNRPNYSPSHNPFLDRNHGNGSLDDSVVPRNNGNRGQNTLPRRHSYSVFQLGGDILLNMPHDDESMTSQPSFFTPNGEPQRSSIFHIKNSPCHSPEKHKSHHPHPLHHNGVPLHPPTGSVKRFSLSSDIGNDFSTASFLDKNKWHGSMDDSVVYRSMNNQNQNNVPRRHSYSAFDLGRALLVEMHLDESLKRSYPSPAPNYSSGLGLGEFHQPNFQNKPNPSSSQRKAMPWPRSDGYGSCDDSFISRNADMHLKESAKRRRSASVTPSAYGHHFEEPRNSKIQTRPGPIPQPTGPAHPVNGFGSSNNYLFNNNNNNRHHGSLDDSVVSHGRGNNRKRYRKLVRNSYSVSDLTSPSLEMPVEEGFTSKSASLTPSCSIGQGLGGLDWLQFQTGTTSVSPELDSNQLHHKKRKKSERAKAKKGKRPLQQSGNNGGGGGGGDLSMDNTNWYDAFDDPVYSNDTGSRNRYAIFSRNSQSANDLGSVLLEMHLDDSIRSRSKSLTPNSSIGYGSQEEKWSKSQIKPSPSLSPERQFHAEKPKRHDHLETERDKKHLPPLIPTKDADSSTNIRTDACSMCSERMDARSLDGSTYTEMEVDGIVEIVKKKAEDDVRCLRLLQSELEAERNAATIAANHAMNMITRLQQEKASLQMEALQYLRMMEEQAEYDMEALQKANELVEEKENEIQDLLDELEQYRIRYGDLSMGSIHVPIIIFENEKSFLTPKDSATSNGVFDKCHEIDSATMEHELLELKEKIEGLQADIELVKHAYLWLIKEAFLAIDRINPSTKTEFAAITHFYKMQMDVVTRAFISRCICCSDSKRMTSAK</sequence>
<protein>
    <recommendedName>
        <fullName evidence="8">GTD-binding domain-containing protein</fullName>
    </recommendedName>
</protein>
<evidence type="ECO:0000256" key="4">
    <source>
        <dbReference type="ARBA" id="ARBA00023136"/>
    </source>
</evidence>
<organism evidence="9 10">
    <name type="scientific">Lactuca saligna</name>
    <name type="common">Willowleaf lettuce</name>
    <dbReference type="NCBI Taxonomy" id="75948"/>
    <lineage>
        <taxon>Eukaryota</taxon>
        <taxon>Viridiplantae</taxon>
        <taxon>Streptophyta</taxon>
        <taxon>Embryophyta</taxon>
        <taxon>Tracheophyta</taxon>
        <taxon>Spermatophyta</taxon>
        <taxon>Magnoliopsida</taxon>
        <taxon>eudicotyledons</taxon>
        <taxon>Gunneridae</taxon>
        <taxon>Pentapetalae</taxon>
        <taxon>asterids</taxon>
        <taxon>campanulids</taxon>
        <taxon>Asterales</taxon>
        <taxon>Asteraceae</taxon>
        <taxon>Cichorioideae</taxon>
        <taxon>Cichorieae</taxon>
        <taxon>Lactucinae</taxon>
        <taxon>Lactuca</taxon>
    </lineage>
</organism>
<feature type="compositionally biased region" description="Basic residues" evidence="6">
    <location>
        <begin position="1071"/>
        <end position="1089"/>
    </location>
</feature>
<feature type="compositionally biased region" description="Basic residues" evidence="6">
    <location>
        <begin position="998"/>
        <end position="1007"/>
    </location>
</feature>
<dbReference type="InterPro" id="IPR039306">
    <property type="entry name" value="MYOB"/>
</dbReference>
<feature type="compositionally biased region" description="Pro residues" evidence="6">
    <location>
        <begin position="162"/>
        <end position="174"/>
    </location>
</feature>
<dbReference type="PROSITE" id="PS51775">
    <property type="entry name" value="GTD_BINDING"/>
    <property type="match status" value="1"/>
</dbReference>
<accession>A0AA35ZYI2</accession>
<feature type="region of interest" description="Disordered" evidence="6">
    <location>
        <begin position="754"/>
        <end position="780"/>
    </location>
</feature>
<name>A0AA35ZYI2_LACSI</name>